<protein>
    <recommendedName>
        <fullName evidence="3">NurA domain-containing protein</fullName>
    </recommendedName>
</protein>
<sequence>MREKRLCLAGDDSLRMLRFARRSEDLILVPAERGVLRCCDDSVDAQVLARSLPSEIFATSRQQPVCLRFDDDASRSQSAFVHAASGLAHLPDSAYLEVLTAAGDPLVVRGGDVTHVLVEGAGMSLVSAVDVMRGVERRGLLSKEACTIRLLGFAMELVGLYARDPLEPRTGEVAHDLEPIASVRDLEGFLESATRLRGLERARLVASYANDGSNSTMETLWYAAFCLPPRLGGSHLARPLQNVRLDWPEEVVPVVGHGIMRPDFYWPGYETACEHQGGDHADEAALAEDSSRARDYELCHIHYLPLTKKDARREESMRALLAQLFSIIEPYESASFPRKARRILNDPEVRAARRVLIGQLMPPLARTDVS</sequence>
<reference evidence="1 2" key="1">
    <citation type="submission" date="2020-10" db="EMBL/GenBank/DDBJ databases">
        <title>ChiBAC.</title>
        <authorList>
            <person name="Zenner C."/>
            <person name="Hitch T.C.A."/>
            <person name="Clavel T."/>
        </authorList>
    </citation>
    <scope>NUCLEOTIDE SEQUENCE [LARGE SCALE GENOMIC DNA]</scope>
    <source>
        <strain evidence="1 2">DSM 107455</strain>
    </source>
</reference>
<organism evidence="1 2">
    <name type="scientific">Thermophilibacter gallinarum</name>
    <dbReference type="NCBI Taxonomy" id="2779357"/>
    <lineage>
        <taxon>Bacteria</taxon>
        <taxon>Bacillati</taxon>
        <taxon>Actinomycetota</taxon>
        <taxon>Coriobacteriia</taxon>
        <taxon>Coriobacteriales</taxon>
        <taxon>Atopobiaceae</taxon>
        <taxon>Thermophilibacter</taxon>
    </lineage>
</organism>
<accession>A0ABR9QS70</accession>
<evidence type="ECO:0000313" key="2">
    <source>
        <dbReference type="Proteomes" id="UP001194273"/>
    </source>
</evidence>
<proteinExistence type="predicted"/>
<dbReference type="RefSeq" id="WP_193529311.1">
    <property type="nucleotide sequence ID" value="NZ_JADCJZ010000001.1"/>
</dbReference>
<keyword evidence="2" id="KW-1185">Reference proteome</keyword>
<comment type="caution">
    <text evidence="1">The sequence shown here is derived from an EMBL/GenBank/DDBJ whole genome shotgun (WGS) entry which is preliminary data.</text>
</comment>
<gene>
    <name evidence="1" type="ORF">INF26_03425</name>
</gene>
<evidence type="ECO:0000313" key="1">
    <source>
        <dbReference type="EMBL" id="MBE5023904.1"/>
    </source>
</evidence>
<evidence type="ECO:0008006" key="3">
    <source>
        <dbReference type="Google" id="ProtNLM"/>
    </source>
</evidence>
<dbReference type="Proteomes" id="UP001194273">
    <property type="component" value="Unassembled WGS sequence"/>
</dbReference>
<name>A0ABR9QS70_9ACTN</name>
<dbReference type="EMBL" id="JADCJZ010000001">
    <property type="protein sequence ID" value="MBE5023904.1"/>
    <property type="molecule type" value="Genomic_DNA"/>
</dbReference>